<feature type="compositionally biased region" description="Polar residues" evidence="1">
    <location>
        <begin position="196"/>
        <end position="221"/>
    </location>
</feature>
<feature type="region of interest" description="Disordered" evidence="1">
    <location>
        <begin position="244"/>
        <end position="279"/>
    </location>
</feature>
<dbReference type="PANTHER" id="PTHR38004:SF1">
    <property type="entry name" value="PROLINE-RICH PROTEIN 33"/>
    <property type="match status" value="1"/>
</dbReference>
<feature type="compositionally biased region" description="Basic and acidic residues" evidence="1">
    <location>
        <begin position="244"/>
        <end position="255"/>
    </location>
</feature>
<feature type="compositionally biased region" description="Basic residues" evidence="1">
    <location>
        <begin position="36"/>
        <end position="47"/>
    </location>
</feature>
<feature type="region of interest" description="Disordered" evidence="1">
    <location>
        <begin position="318"/>
        <end position="381"/>
    </location>
</feature>
<evidence type="ECO:0000313" key="2">
    <source>
        <dbReference type="EMBL" id="TWW67664.1"/>
    </source>
</evidence>
<gene>
    <name evidence="2" type="ORF">D4764_02G0007050</name>
</gene>
<feature type="compositionally biased region" description="Polar residues" evidence="1">
    <location>
        <begin position="257"/>
        <end position="276"/>
    </location>
</feature>
<dbReference type="AlphaFoldDB" id="A0A5C6NJP4"/>
<evidence type="ECO:0000313" key="3">
    <source>
        <dbReference type="Proteomes" id="UP000324091"/>
    </source>
</evidence>
<organism evidence="2 3">
    <name type="scientific">Takifugu flavidus</name>
    <name type="common">sansaifugu</name>
    <dbReference type="NCBI Taxonomy" id="433684"/>
    <lineage>
        <taxon>Eukaryota</taxon>
        <taxon>Metazoa</taxon>
        <taxon>Chordata</taxon>
        <taxon>Craniata</taxon>
        <taxon>Vertebrata</taxon>
        <taxon>Euteleostomi</taxon>
        <taxon>Actinopterygii</taxon>
        <taxon>Neopterygii</taxon>
        <taxon>Teleostei</taxon>
        <taxon>Neoteleostei</taxon>
        <taxon>Acanthomorphata</taxon>
        <taxon>Eupercaria</taxon>
        <taxon>Tetraodontiformes</taxon>
        <taxon>Tetradontoidea</taxon>
        <taxon>Tetraodontidae</taxon>
        <taxon>Takifugu</taxon>
    </lineage>
</organism>
<evidence type="ECO:0000256" key="1">
    <source>
        <dbReference type="SAM" id="MobiDB-lite"/>
    </source>
</evidence>
<feature type="region of interest" description="Disordered" evidence="1">
    <location>
        <begin position="407"/>
        <end position="450"/>
    </location>
</feature>
<dbReference type="Pfam" id="PF15485">
    <property type="entry name" value="DUF4643"/>
    <property type="match status" value="1"/>
</dbReference>
<dbReference type="Proteomes" id="UP000324091">
    <property type="component" value="Chromosome 2"/>
</dbReference>
<comment type="caution">
    <text evidence="2">The sequence shown here is derived from an EMBL/GenBank/DDBJ whole genome shotgun (WGS) entry which is preliminary data.</text>
</comment>
<dbReference type="InterPro" id="IPR028004">
    <property type="entry name" value="DUF4643"/>
</dbReference>
<protein>
    <submittedName>
        <fullName evidence="2">Uncharacterized protein</fullName>
    </submittedName>
</protein>
<proteinExistence type="predicted"/>
<name>A0A5C6NJP4_9TELE</name>
<dbReference type="PANTHER" id="PTHR38004">
    <property type="entry name" value="PROLINE-RICH PROTEIN 33"/>
    <property type="match status" value="1"/>
</dbReference>
<reference evidence="2 3" key="1">
    <citation type="submission" date="2019-04" db="EMBL/GenBank/DDBJ databases">
        <title>Chromosome genome assembly for Takifugu flavidus.</title>
        <authorList>
            <person name="Xiao S."/>
        </authorList>
    </citation>
    <scope>NUCLEOTIDE SEQUENCE [LARGE SCALE GENOMIC DNA]</scope>
    <source>
        <strain evidence="2">HTHZ2018</strain>
        <tissue evidence="2">Muscle</tissue>
    </source>
</reference>
<keyword evidence="3" id="KW-1185">Reference proteome</keyword>
<accession>A0A5C6NJP4</accession>
<sequence length="568" mass="61865">MPIEVSYRNGLDPDLTQQYLPPPLLPKPGKDNVRLQKLKKKRAKRRGSLSQTPVPFRSCLSPVNEASTELEHSDQSTPPKTPDSDYIADSSVSGFPFGSLCGQSASAFSRPDSGHVGSPPPSSITRTSEEQVAPLYECCSSLFDDATPFLMPPSTSPPEQVEELQHSSAFTFSAAPKAHETVTTVPIITTLQSSTKISTRSVTLSPANPKSGPSSPPSQITALPPVPLLLSVSNSQTQAFIQRKGETNSSRDEAQFKASSLASTPTGNSYLAQTSSEENKVSTVEAVREMKPTTAQTRIYTSKATFYEIAKPPSFQDLSLASGSVKDPPPNSGTSLPSQPKPGLKDTGVLRTKTPPVQTKTPEVNLSTKSATSTASSTDEKDIRAKVKGLKSKISGWARLKKHMVVEQEEPKFPEVEDKPQEDSSSGKEKPDLGDDDKPPSDRLTNQEAVLKTEDAKALKMWDALLFQMFSTKDRIMQQIKAGKKDSDGKKPPKRSQEEVPSFVNRLPVLLYSPRFDARKLKEAAAKPLTKIAAVFEMSLIKRKSQEDECKDFNRKARGFTSAKKTDV</sequence>
<feature type="compositionally biased region" description="Basic and acidic residues" evidence="1">
    <location>
        <begin position="483"/>
        <end position="498"/>
    </location>
</feature>
<feature type="region of interest" description="Disordered" evidence="1">
    <location>
        <begin position="1"/>
        <end position="89"/>
    </location>
</feature>
<feature type="compositionally biased region" description="Polar residues" evidence="1">
    <location>
        <begin position="355"/>
        <end position="366"/>
    </location>
</feature>
<dbReference type="EMBL" id="RHFK02000012">
    <property type="protein sequence ID" value="TWW67664.1"/>
    <property type="molecule type" value="Genomic_DNA"/>
</dbReference>
<feature type="region of interest" description="Disordered" evidence="1">
    <location>
        <begin position="106"/>
        <end position="128"/>
    </location>
</feature>
<feature type="compositionally biased region" description="Basic and acidic residues" evidence="1">
    <location>
        <begin position="407"/>
        <end position="441"/>
    </location>
</feature>
<feature type="region of interest" description="Disordered" evidence="1">
    <location>
        <begin position="196"/>
        <end position="223"/>
    </location>
</feature>
<feature type="region of interest" description="Disordered" evidence="1">
    <location>
        <begin position="478"/>
        <end position="501"/>
    </location>
</feature>
<feature type="compositionally biased region" description="Low complexity" evidence="1">
    <location>
        <begin position="367"/>
        <end position="377"/>
    </location>
</feature>